<name>A0A7X4YK05_9BACL</name>
<evidence type="ECO:0000313" key="4">
    <source>
        <dbReference type="Proteomes" id="UP000558113"/>
    </source>
</evidence>
<reference evidence="3 4" key="1">
    <citation type="submission" date="2020-01" db="EMBL/GenBank/DDBJ databases">
        <title>Paenibacillus soybeanensis sp. nov. isolated from the nodules of soybean (Glycine max(L.) Merr).</title>
        <authorList>
            <person name="Wang H."/>
        </authorList>
    </citation>
    <scope>NUCLEOTIDE SEQUENCE [LARGE SCALE GENOMIC DNA]</scope>
    <source>
        <strain evidence="3 4">DSM 23054</strain>
    </source>
</reference>
<proteinExistence type="inferred from homology"/>
<accession>A0A7X4YK05</accession>
<dbReference type="EMBL" id="JAAAMU010000001">
    <property type="protein sequence ID" value="NBC67692.1"/>
    <property type="molecule type" value="Genomic_DNA"/>
</dbReference>
<feature type="domain" description="Activator of Hsp90 ATPase homologue 1/2-like C-terminal" evidence="2">
    <location>
        <begin position="22"/>
        <end position="145"/>
    </location>
</feature>
<dbReference type="Gene3D" id="3.30.530.20">
    <property type="match status" value="1"/>
</dbReference>
<dbReference type="SUPFAM" id="SSF55961">
    <property type="entry name" value="Bet v1-like"/>
    <property type="match status" value="1"/>
</dbReference>
<comment type="caution">
    <text evidence="3">The sequence shown here is derived from an EMBL/GenBank/DDBJ whole genome shotgun (WGS) entry which is preliminary data.</text>
</comment>
<dbReference type="AlphaFoldDB" id="A0A7X4YK05"/>
<dbReference type="Proteomes" id="UP000558113">
    <property type="component" value="Unassembled WGS sequence"/>
</dbReference>
<evidence type="ECO:0000256" key="1">
    <source>
        <dbReference type="ARBA" id="ARBA00006817"/>
    </source>
</evidence>
<dbReference type="InterPro" id="IPR023393">
    <property type="entry name" value="START-like_dom_sf"/>
</dbReference>
<dbReference type="OrthoDB" id="9803476at2"/>
<dbReference type="CDD" id="cd08900">
    <property type="entry name" value="SRPBCC_CalC_Aha1-like_7"/>
    <property type="match status" value="1"/>
</dbReference>
<evidence type="ECO:0000259" key="2">
    <source>
        <dbReference type="Pfam" id="PF08327"/>
    </source>
</evidence>
<evidence type="ECO:0000313" key="3">
    <source>
        <dbReference type="EMBL" id="NBC67692.1"/>
    </source>
</evidence>
<dbReference type="RefSeq" id="WP_161693724.1">
    <property type="nucleotide sequence ID" value="NZ_JAAAMU010000001.1"/>
</dbReference>
<dbReference type="InterPro" id="IPR013538">
    <property type="entry name" value="ASHA1/2-like_C"/>
</dbReference>
<dbReference type="Pfam" id="PF08327">
    <property type="entry name" value="AHSA1"/>
    <property type="match status" value="1"/>
</dbReference>
<sequence>MKTTERSAEHATFVIERVYGVKPDRVFAAWSDPEAKAEWFSKAEVFEFRVGGRESSRNTFPDGMKINFEAYYQEIVPGERIVYSYILDMNEARVSVSVVTVEFKTAENGTRLVFTEQGAFLDGHDTAAQREHGTGIMLDTLGKCLSE</sequence>
<comment type="similarity">
    <text evidence="1">Belongs to the AHA1 family.</text>
</comment>
<keyword evidence="4" id="KW-1185">Reference proteome</keyword>
<gene>
    <name evidence="3" type="ORF">GT003_01640</name>
</gene>
<protein>
    <submittedName>
        <fullName evidence="3">Polyketide cyclase</fullName>
    </submittedName>
</protein>
<organism evidence="3 4">
    <name type="scientific">Paenibacillus sacheonensis</name>
    <dbReference type="NCBI Taxonomy" id="742054"/>
    <lineage>
        <taxon>Bacteria</taxon>
        <taxon>Bacillati</taxon>
        <taxon>Bacillota</taxon>
        <taxon>Bacilli</taxon>
        <taxon>Bacillales</taxon>
        <taxon>Paenibacillaceae</taxon>
        <taxon>Paenibacillus</taxon>
    </lineage>
</organism>